<dbReference type="Proteomes" id="UP000263489">
    <property type="component" value="Unassembled WGS sequence"/>
</dbReference>
<sequence length="84" mass="9251">MADIRKTAKVVLRVLALVGLQLMLLNPAQADQEEANRLAVEGISASLGEDEPRVLYILPWQAPSLPKRPRADLNDEAPELVRPV</sequence>
<reference evidence="3 4" key="1">
    <citation type="journal article" date="2018" name="Nat. Biotechnol.">
        <title>A standardized bacterial taxonomy based on genome phylogeny substantially revises the tree of life.</title>
        <authorList>
            <person name="Parks D.H."/>
            <person name="Chuvochina M."/>
            <person name="Waite D.W."/>
            <person name="Rinke C."/>
            <person name="Skarshewski A."/>
            <person name="Chaumeil P.A."/>
            <person name="Hugenholtz P."/>
        </authorList>
    </citation>
    <scope>NUCLEOTIDE SEQUENCE [LARGE SCALE GENOMIC DNA]</scope>
    <source>
        <strain evidence="3">UBA9380</strain>
    </source>
</reference>
<organism evidence="3 4">
    <name type="scientific">Marinobacter adhaerens</name>
    <dbReference type="NCBI Taxonomy" id="1033846"/>
    <lineage>
        <taxon>Bacteria</taxon>
        <taxon>Pseudomonadati</taxon>
        <taxon>Pseudomonadota</taxon>
        <taxon>Gammaproteobacteria</taxon>
        <taxon>Pseudomonadales</taxon>
        <taxon>Marinobacteraceae</taxon>
        <taxon>Marinobacter</taxon>
    </lineage>
</organism>
<name>A0A352IWY4_9GAMM</name>
<evidence type="ECO:0000313" key="3">
    <source>
        <dbReference type="EMBL" id="HBC35967.1"/>
    </source>
</evidence>
<dbReference type="AlphaFoldDB" id="A0A352IWY4"/>
<feature type="region of interest" description="Disordered" evidence="1">
    <location>
        <begin position="64"/>
        <end position="84"/>
    </location>
</feature>
<gene>
    <name evidence="3" type="ORF">DC045_17010</name>
</gene>
<protein>
    <submittedName>
        <fullName evidence="3">Uncharacterized protein</fullName>
    </submittedName>
</protein>
<feature type="signal peptide" evidence="2">
    <location>
        <begin position="1"/>
        <end position="30"/>
    </location>
</feature>
<evidence type="ECO:0000313" key="4">
    <source>
        <dbReference type="Proteomes" id="UP000263489"/>
    </source>
</evidence>
<feature type="chain" id="PRO_5016883138" evidence="2">
    <location>
        <begin position="31"/>
        <end position="84"/>
    </location>
</feature>
<evidence type="ECO:0000256" key="2">
    <source>
        <dbReference type="SAM" id="SignalP"/>
    </source>
</evidence>
<feature type="non-terminal residue" evidence="3">
    <location>
        <position position="84"/>
    </location>
</feature>
<keyword evidence="2" id="KW-0732">Signal</keyword>
<accession>A0A352IWY4</accession>
<evidence type="ECO:0000256" key="1">
    <source>
        <dbReference type="SAM" id="MobiDB-lite"/>
    </source>
</evidence>
<proteinExistence type="predicted"/>
<dbReference type="EMBL" id="DNNA01000270">
    <property type="protein sequence ID" value="HBC35967.1"/>
    <property type="molecule type" value="Genomic_DNA"/>
</dbReference>
<comment type="caution">
    <text evidence="3">The sequence shown here is derived from an EMBL/GenBank/DDBJ whole genome shotgun (WGS) entry which is preliminary data.</text>
</comment>